<dbReference type="EMBL" id="SVER01000002">
    <property type="protein sequence ID" value="MBE5918429.1"/>
    <property type="molecule type" value="Genomic_DNA"/>
</dbReference>
<name>A0A927U573_9FIRM</name>
<sequence>MKKLYKNPLLILILGLVVISAGSITATRAAMVYQSAAERVNFSTAEISVEIKELVDNGYVTVDAKKGLSFPEVAKDQNFKIGKKYPESVKLVNNSKEETGYSEYVRVVLRKSWFKGGKNTDLDPSLINIEVADGWYKNEAESTAEQSVYYMLTPLGCGKEVEFVKSISVDNKVTNLITQKETETSIETEYLYSGESLFVQIQADAVQTHNAEDAIYAAWGVKAKCDTADDGKIISISGVNTQ</sequence>
<organism evidence="1 2">
    <name type="scientific">Pseudobutyrivibrio ruminis</name>
    <dbReference type="NCBI Taxonomy" id="46206"/>
    <lineage>
        <taxon>Bacteria</taxon>
        <taxon>Bacillati</taxon>
        <taxon>Bacillota</taxon>
        <taxon>Clostridia</taxon>
        <taxon>Lachnospirales</taxon>
        <taxon>Lachnospiraceae</taxon>
        <taxon>Pseudobutyrivibrio</taxon>
    </lineage>
</organism>
<reference evidence="1" key="1">
    <citation type="submission" date="2019-04" db="EMBL/GenBank/DDBJ databases">
        <title>Evolution of Biomass-Degrading Anaerobic Consortia Revealed by Metagenomics.</title>
        <authorList>
            <person name="Peng X."/>
        </authorList>
    </citation>
    <scope>NUCLEOTIDE SEQUENCE</scope>
    <source>
        <strain evidence="1">SIG311</strain>
    </source>
</reference>
<proteinExistence type="predicted"/>
<evidence type="ECO:0000313" key="1">
    <source>
        <dbReference type="EMBL" id="MBE5918429.1"/>
    </source>
</evidence>
<gene>
    <name evidence="1" type="ORF">E7272_01170</name>
</gene>
<evidence type="ECO:0000313" key="2">
    <source>
        <dbReference type="Proteomes" id="UP000766246"/>
    </source>
</evidence>
<comment type="caution">
    <text evidence="1">The sequence shown here is derived from an EMBL/GenBank/DDBJ whole genome shotgun (WGS) entry which is preliminary data.</text>
</comment>
<evidence type="ECO:0008006" key="3">
    <source>
        <dbReference type="Google" id="ProtNLM"/>
    </source>
</evidence>
<dbReference type="Proteomes" id="UP000766246">
    <property type="component" value="Unassembled WGS sequence"/>
</dbReference>
<protein>
    <recommendedName>
        <fullName evidence="3">Alternate signal-mediated exported protein, CPF_0494 family</fullName>
    </recommendedName>
</protein>
<dbReference type="AlphaFoldDB" id="A0A927U573"/>
<accession>A0A927U573</accession>